<dbReference type="AlphaFoldDB" id="A0A699UDM8"/>
<feature type="non-terminal residue" evidence="1">
    <location>
        <position position="1"/>
    </location>
</feature>
<name>A0A699UDM8_TANCI</name>
<organism evidence="1">
    <name type="scientific">Tanacetum cinerariifolium</name>
    <name type="common">Dalmatian daisy</name>
    <name type="synonym">Chrysanthemum cinerariifolium</name>
    <dbReference type="NCBI Taxonomy" id="118510"/>
    <lineage>
        <taxon>Eukaryota</taxon>
        <taxon>Viridiplantae</taxon>
        <taxon>Streptophyta</taxon>
        <taxon>Embryophyta</taxon>
        <taxon>Tracheophyta</taxon>
        <taxon>Spermatophyta</taxon>
        <taxon>Magnoliopsida</taxon>
        <taxon>eudicotyledons</taxon>
        <taxon>Gunneridae</taxon>
        <taxon>Pentapetalae</taxon>
        <taxon>asterids</taxon>
        <taxon>campanulids</taxon>
        <taxon>Asterales</taxon>
        <taxon>Asteraceae</taxon>
        <taxon>Asteroideae</taxon>
        <taxon>Anthemideae</taxon>
        <taxon>Anthemidinae</taxon>
        <taxon>Tanacetum</taxon>
    </lineage>
</organism>
<protein>
    <submittedName>
        <fullName evidence="1">Uncharacterized protein</fullName>
    </submittedName>
</protein>
<evidence type="ECO:0000313" key="1">
    <source>
        <dbReference type="EMBL" id="GFD20517.1"/>
    </source>
</evidence>
<proteinExistence type="predicted"/>
<reference evidence="1" key="1">
    <citation type="journal article" date="2019" name="Sci. Rep.">
        <title>Draft genome of Tanacetum cinerariifolium, the natural source of mosquito coil.</title>
        <authorList>
            <person name="Yamashiro T."/>
            <person name="Shiraishi A."/>
            <person name="Satake H."/>
            <person name="Nakayama K."/>
        </authorList>
    </citation>
    <scope>NUCLEOTIDE SEQUENCE</scope>
</reference>
<accession>A0A699UDM8</accession>
<gene>
    <name evidence="1" type="ORF">Tci_892486</name>
</gene>
<sequence>DLEMLWKLVQEIFQSSEPKNFSDDFLLSTLKTMFEKPYVEATIWRNQRGGYGLATVKS</sequence>
<comment type="caution">
    <text evidence="1">The sequence shown here is derived from an EMBL/GenBank/DDBJ whole genome shotgun (WGS) entry which is preliminary data.</text>
</comment>
<dbReference type="EMBL" id="BKCJ011322684">
    <property type="protein sequence ID" value="GFD20517.1"/>
    <property type="molecule type" value="Genomic_DNA"/>
</dbReference>